<feature type="transmembrane region" description="Helical" evidence="1">
    <location>
        <begin position="53"/>
        <end position="73"/>
    </location>
</feature>
<dbReference type="Proteomes" id="UP000292564">
    <property type="component" value="Unassembled WGS sequence"/>
</dbReference>
<evidence type="ECO:0000256" key="1">
    <source>
        <dbReference type="SAM" id="Phobius"/>
    </source>
</evidence>
<dbReference type="OrthoDB" id="9997247at2"/>
<evidence type="ECO:0000313" key="2">
    <source>
        <dbReference type="EMBL" id="RZU48546.1"/>
    </source>
</evidence>
<feature type="transmembrane region" description="Helical" evidence="1">
    <location>
        <begin position="196"/>
        <end position="217"/>
    </location>
</feature>
<comment type="caution">
    <text evidence="2">The sequence shown here is derived from an EMBL/GenBank/DDBJ whole genome shotgun (WGS) entry which is preliminary data.</text>
</comment>
<protein>
    <submittedName>
        <fullName evidence="2">Uncharacterized protein</fullName>
    </submittedName>
</protein>
<keyword evidence="3" id="KW-1185">Reference proteome</keyword>
<gene>
    <name evidence="2" type="ORF">EV385_0263</name>
</gene>
<dbReference type="EMBL" id="SHKY01000001">
    <property type="protein sequence ID" value="RZU48546.1"/>
    <property type="molecule type" value="Genomic_DNA"/>
</dbReference>
<dbReference type="RefSeq" id="WP_130507773.1">
    <property type="nucleotide sequence ID" value="NZ_SHKY01000001.1"/>
</dbReference>
<accession>A0A4V6MG21</accession>
<proteinExistence type="predicted"/>
<reference evidence="2 3" key="1">
    <citation type="submission" date="2019-02" db="EMBL/GenBank/DDBJ databases">
        <title>Sequencing the genomes of 1000 actinobacteria strains.</title>
        <authorList>
            <person name="Klenk H.-P."/>
        </authorList>
    </citation>
    <scope>NUCLEOTIDE SEQUENCE [LARGE SCALE GENOMIC DNA]</scope>
    <source>
        <strain evidence="2 3">DSM 45162</strain>
    </source>
</reference>
<sequence>MRPGLAFRAATAVYVAAVAVLAAAGSGVAAPLVFPTGLLYVPADRWLTGPGTAPPLARIAVLCVFAVANAHLVRAMLRLLPADPAERAVARRLARALVGSGVPVTAAAGGAGRIRTPGGQLRRQRSLDLRDLPVSYPELVAVYRGMWRRAGLTVQQRPDPPGLRARDPQGYEYVMEPGPAGAAVLRVSGPVRRFRGLARAALAVSVPALGVALWLVLPRMF</sequence>
<keyword evidence="1" id="KW-0472">Membrane</keyword>
<keyword evidence="1" id="KW-1133">Transmembrane helix</keyword>
<name>A0A4V6MG21_9ACTN</name>
<evidence type="ECO:0000313" key="3">
    <source>
        <dbReference type="Proteomes" id="UP000292564"/>
    </source>
</evidence>
<keyword evidence="1" id="KW-0812">Transmembrane</keyword>
<organism evidence="2 3">
    <name type="scientific">Krasilnikovia cinnamomea</name>
    <dbReference type="NCBI Taxonomy" id="349313"/>
    <lineage>
        <taxon>Bacteria</taxon>
        <taxon>Bacillati</taxon>
        <taxon>Actinomycetota</taxon>
        <taxon>Actinomycetes</taxon>
        <taxon>Micromonosporales</taxon>
        <taxon>Micromonosporaceae</taxon>
        <taxon>Krasilnikovia</taxon>
    </lineage>
</organism>
<dbReference type="AlphaFoldDB" id="A0A4V6MG21"/>